<evidence type="ECO:0000256" key="15">
    <source>
        <dbReference type="ARBA" id="ARBA00023134"/>
    </source>
</evidence>
<keyword evidence="14" id="KW-0067">ATP-binding</keyword>
<evidence type="ECO:0000256" key="13">
    <source>
        <dbReference type="ARBA" id="ARBA00022777"/>
    </source>
</evidence>
<keyword evidence="10" id="KW-0169">Cobalamin biosynthesis</keyword>
<evidence type="ECO:0000256" key="10">
    <source>
        <dbReference type="ARBA" id="ARBA00022573"/>
    </source>
</evidence>
<dbReference type="EC" id="2.7.7.62" evidence="9"/>
<evidence type="ECO:0000256" key="3">
    <source>
        <dbReference type="ARBA" id="ARBA00001522"/>
    </source>
</evidence>
<dbReference type="PIRSF" id="PIRSF006135">
    <property type="entry name" value="CobU"/>
    <property type="match status" value="1"/>
</dbReference>
<dbReference type="SUPFAM" id="SSF52540">
    <property type="entry name" value="P-loop containing nucleoside triphosphate hydrolases"/>
    <property type="match status" value="1"/>
</dbReference>
<dbReference type="GO" id="GO:0008820">
    <property type="term" value="F:cobinamide phosphate guanylyltransferase activity"/>
    <property type="evidence" value="ECO:0007669"/>
    <property type="project" value="UniProtKB-EC"/>
</dbReference>
<comment type="catalytic activity">
    <reaction evidence="3">
        <text>adenosylcob(III)inamide + GTP = adenosylcob(III)inamide phosphate + GDP + H(+)</text>
        <dbReference type="Rhea" id="RHEA:15765"/>
        <dbReference type="ChEBI" id="CHEBI:2480"/>
        <dbReference type="ChEBI" id="CHEBI:15378"/>
        <dbReference type="ChEBI" id="CHEBI:37565"/>
        <dbReference type="ChEBI" id="CHEBI:58189"/>
        <dbReference type="ChEBI" id="CHEBI:58502"/>
        <dbReference type="EC" id="2.7.1.156"/>
    </reaction>
</comment>
<evidence type="ECO:0000256" key="8">
    <source>
        <dbReference type="ARBA" id="ARBA00012016"/>
    </source>
</evidence>
<dbReference type="GO" id="GO:0043752">
    <property type="term" value="F:adenosylcobinamide kinase activity"/>
    <property type="evidence" value="ECO:0007669"/>
    <property type="project" value="UniProtKB-EC"/>
</dbReference>
<comment type="catalytic activity">
    <reaction evidence="1">
        <text>adenosylcob(III)inamide + ATP = adenosylcob(III)inamide phosphate + ADP + H(+)</text>
        <dbReference type="Rhea" id="RHEA:15769"/>
        <dbReference type="ChEBI" id="CHEBI:2480"/>
        <dbReference type="ChEBI" id="CHEBI:15378"/>
        <dbReference type="ChEBI" id="CHEBI:30616"/>
        <dbReference type="ChEBI" id="CHEBI:58502"/>
        <dbReference type="ChEBI" id="CHEBI:456216"/>
        <dbReference type="EC" id="2.7.1.156"/>
    </reaction>
</comment>
<dbReference type="PANTHER" id="PTHR34848:SF1">
    <property type="entry name" value="BIFUNCTIONAL ADENOSYLCOBALAMIN BIOSYNTHESIS PROTEIN COBU"/>
    <property type="match status" value="1"/>
</dbReference>
<evidence type="ECO:0000256" key="12">
    <source>
        <dbReference type="ARBA" id="ARBA00022741"/>
    </source>
</evidence>
<evidence type="ECO:0000313" key="21">
    <source>
        <dbReference type="Proteomes" id="UP000006765"/>
    </source>
</evidence>
<dbReference type="InterPro" id="IPR027417">
    <property type="entry name" value="P-loop_NTPase"/>
</dbReference>
<dbReference type="InterPro" id="IPR003203">
    <property type="entry name" value="CobU/CobP"/>
</dbReference>
<evidence type="ECO:0000256" key="4">
    <source>
        <dbReference type="ARBA" id="ARBA00003889"/>
    </source>
</evidence>
<keyword evidence="21" id="KW-1185">Reference proteome</keyword>
<evidence type="ECO:0000256" key="7">
    <source>
        <dbReference type="ARBA" id="ARBA00007490"/>
    </source>
</evidence>
<dbReference type="eggNOG" id="COG2087">
    <property type="taxonomic scope" value="Bacteria"/>
</dbReference>
<name>K2HLU6_9RHOB</name>
<evidence type="ECO:0000256" key="5">
    <source>
        <dbReference type="ARBA" id="ARBA00004692"/>
    </source>
</evidence>
<dbReference type="Pfam" id="PF02283">
    <property type="entry name" value="CobU"/>
    <property type="match status" value="1"/>
</dbReference>
<dbReference type="GO" id="GO:0005525">
    <property type="term" value="F:GTP binding"/>
    <property type="evidence" value="ECO:0007669"/>
    <property type="project" value="UniProtKB-KW"/>
</dbReference>
<comment type="pathway">
    <text evidence="6">Cofactor biosynthesis; adenosylcobalamin biosynthesis; adenosylcobalamin from cob(II)yrinate a,c-diamide: step 5/7.</text>
</comment>
<dbReference type="Gene3D" id="3.40.50.300">
    <property type="entry name" value="P-loop containing nucleotide triphosphate hydrolases"/>
    <property type="match status" value="1"/>
</dbReference>
<dbReference type="EMBL" id="AMGO01000046">
    <property type="protein sequence ID" value="EKE43869.1"/>
    <property type="molecule type" value="Genomic_DNA"/>
</dbReference>
<reference evidence="20 21" key="1">
    <citation type="journal article" date="2012" name="J. Bacteriol.">
        <title>Draft Genome Sequence of Oceaniovalibus guishaninsula JLT2003T.</title>
        <authorList>
            <person name="Tang K."/>
            <person name="Liu K."/>
            <person name="Jiao N."/>
        </authorList>
    </citation>
    <scope>NUCLEOTIDE SEQUENCE [LARGE SCALE GENOMIC DNA]</scope>
    <source>
        <strain evidence="20 21">JLT2003</strain>
    </source>
</reference>
<evidence type="ECO:0000256" key="17">
    <source>
        <dbReference type="ARBA" id="ARBA00030571"/>
    </source>
</evidence>
<accession>K2HLU6</accession>
<dbReference type="EC" id="2.7.1.156" evidence="8"/>
<evidence type="ECO:0000256" key="16">
    <source>
        <dbReference type="ARBA" id="ARBA00029570"/>
    </source>
</evidence>
<sequence>MAERIARATRLPLTYIATAQPFDDEMTAKIALHRKGRAADGWQTVEVPLELGRSIAALPAGGAALVDCATLWLTNVLLAGRDTDGAIIDLLAAIAARPCPLIVVSNEVGLGIVPDNALSRRFREAQGRLNRALAAEADRVVGVMAGLPLALKGTLPEGAS</sequence>
<keyword evidence="20" id="KW-0548">Nucleotidyltransferase</keyword>
<dbReference type="PATRIC" id="fig|1231392.3.peg.1860"/>
<dbReference type="GO" id="GO:0009236">
    <property type="term" value="P:cobalamin biosynthetic process"/>
    <property type="evidence" value="ECO:0007669"/>
    <property type="project" value="UniProtKB-UniPathway"/>
</dbReference>
<evidence type="ECO:0000256" key="19">
    <source>
        <dbReference type="PIRSR" id="PIRSR006135-2"/>
    </source>
</evidence>
<comment type="caution">
    <text evidence="20">The sequence shown here is derived from an EMBL/GenBank/DDBJ whole genome shotgun (WGS) entry which is preliminary data.</text>
</comment>
<evidence type="ECO:0000256" key="11">
    <source>
        <dbReference type="ARBA" id="ARBA00022679"/>
    </source>
</evidence>
<comment type="function">
    <text evidence="4">Catalyzes ATP-dependent phosphorylation of adenosylcobinamide and addition of GMP to adenosylcobinamide phosphate.</text>
</comment>
<keyword evidence="11 20" id="KW-0808">Transferase</keyword>
<feature type="binding site" evidence="19">
    <location>
        <position position="67"/>
    </location>
    <ligand>
        <name>GTP</name>
        <dbReference type="ChEBI" id="CHEBI:37565"/>
    </ligand>
</feature>
<dbReference type="UniPathway" id="UPA00148">
    <property type="reaction ID" value="UER00236"/>
</dbReference>
<comment type="catalytic activity">
    <reaction evidence="2">
        <text>adenosylcob(III)inamide phosphate + GTP + H(+) = adenosylcob(III)inamide-GDP + diphosphate</text>
        <dbReference type="Rhea" id="RHEA:22712"/>
        <dbReference type="ChEBI" id="CHEBI:15378"/>
        <dbReference type="ChEBI" id="CHEBI:33019"/>
        <dbReference type="ChEBI" id="CHEBI:37565"/>
        <dbReference type="ChEBI" id="CHEBI:58502"/>
        <dbReference type="ChEBI" id="CHEBI:60487"/>
        <dbReference type="EC" id="2.7.7.62"/>
    </reaction>
</comment>
<feature type="binding site" evidence="19">
    <location>
        <begin position="17"/>
        <end position="19"/>
    </location>
    <ligand>
        <name>GTP</name>
        <dbReference type="ChEBI" id="CHEBI:37565"/>
    </ligand>
</feature>
<keyword evidence="13 20" id="KW-0418">Kinase</keyword>
<dbReference type="Proteomes" id="UP000006765">
    <property type="component" value="Unassembled WGS sequence"/>
</dbReference>
<comment type="pathway">
    <text evidence="5">Cofactor biosynthesis; adenosylcobalamin biosynthesis; adenosylcobalamin from cob(II)yrinate a,c-diamide: step 6/7.</text>
</comment>
<feature type="binding site" evidence="19">
    <location>
        <begin position="34"/>
        <end position="37"/>
    </location>
    <ligand>
        <name>GTP</name>
        <dbReference type="ChEBI" id="CHEBI:37565"/>
    </ligand>
</feature>
<evidence type="ECO:0000256" key="14">
    <source>
        <dbReference type="ARBA" id="ARBA00022840"/>
    </source>
</evidence>
<feature type="binding site" evidence="19">
    <location>
        <position position="46"/>
    </location>
    <ligand>
        <name>GTP</name>
        <dbReference type="ChEBI" id="CHEBI:37565"/>
    </ligand>
</feature>
<evidence type="ECO:0000313" key="20">
    <source>
        <dbReference type="EMBL" id="EKE43869.1"/>
    </source>
</evidence>
<keyword evidence="15 19" id="KW-0342">GTP-binding</keyword>
<dbReference type="AlphaFoldDB" id="K2HLU6"/>
<dbReference type="CDD" id="cd00544">
    <property type="entry name" value="CobU"/>
    <property type="match status" value="1"/>
</dbReference>
<feature type="active site" description="GMP-histidine intermediate" evidence="18">
    <location>
        <position position="33"/>
    </location>
</feature>
<evidence type="ECO:0000256" key="6">
    <source>
        <dbReference type="ARBA" id="ARBA00005159"/>
    </source>
</evidence>
<dbReference type="STRING" id="1231392.OCGS_1850"/>
<evidence type="ECO:0000256" key="18">
    <source>
        <dbReference type="PIRSR" id="PIRSR006135-1"/>
    </source>
</evidence>
<gene>
    <name evidence="20" type="ORF">OCGS_1850</name>
</gene>
<keyword evidence="12 19" id="KW-0547">Nucleotide-binding</keyword>
<dbReference type="PANTHER" id="PTHR34848">
    <property type="match status" value="1"/>
</dbReference>
<evidence type="ECO:0000256" key="2">
    <source>
        <dbReference type="ARBA" id="ARBA00000711"/>
    </source>
</evidence>
<proteinExistence type="inferred from homology"/>
<protein>
    <recommendedName>
        <fullName evidence="16">Adenosylcobinamide kinase</fullName>
        <ecNumber evidence="8">2.7.1.156</ecNumber>
        <ecNumber evidence="9">2.7.7.62</ecNumber>
    </recommendedName>
    <alternativeName>
        <fullName evidence="17">Adenosylcobinamide-phosphate guanylyltransferase</fullName>
    </alternativeName>
</protein>
<organism evidence="20 21">
    <name type="scientific">Oceaniovalibus guishaninsula JLT2003</name>
    <dbReference type="NCBI Taxonomy" id="1231392"/>
    <lineage>
        <taxon>Bacteria</taxon>
        <taxon>Pseudomonadati</taxon>
        <taxon>Pseudomonadota</taxon>
        <taxon>Alphaproteobacteria</taxon>
        <taxon>Rhodobacterales</taxon>
        <taxon>Roseobacteraceae</taxon>
        <taxon>Oceaniovalibus</taxon>
    </lineage>
</organism>
<comment type="similarity">
    <text evidence="7">Belongs to the CobU/CobP family.</text>
</comment>
<evidence type="ECO:0000256" key="9">
    <source>
        <dbReference type="ARBA" id="ARBA00012523"/>
    </source>
</evidence>
<evidence type="ECO:0000256" key="1">
    <source>
        <dbReference type="ARBA" id="ARBA00000312"/>
    </source>
</evidence>
<dbReference type="GO" id="GO:0005524">
    <property type="term" value="F:ATP binding"/>
    <property type="evidence" value="ECO:0007669"/>
    <property type="project" value="UniProtKB-KW"/>
</dbReference>